<proteinExistence type="predicted"/>
<accession>A0A3A8NF61</accession>
<dbReference type="EMBL" id="RAWG01000191">
    <property type="protein sequence ID" value="RKH38562.1"/>
    <property type="molecule type" value="Genomic_DNA"/>
</dbReference>
<dbReference type="OrthoDB" id="5380843at2"/>
<protein>
    <recommendedName>
        <fullName evidence="3">HYR domain-containing protein</fullName>
    </recommendedName>
</protein>
<sequence length="379" mass="38239">MSFLRPLSLFAALVTLGGCGTESPEEGPSLSQSEAALTGIDLSVSELGVTCDGDVLTVTGAIRNEAPTGVDPSTAGIYAGDPAAGGALLATVNVPWLVGKERYGFQTVVVVPEGTQRLFVVADHTGFFPEDNEENNTASVTLSAGGGCVVNQPPVALCKSVTVSAGAACAAPVSIDNGSFDVDVFPQALSLSQSPAGPYAVGATPVTLTVSDGLASSQCSATVTVVDASAPVAGASKDLVLPFTSNAEYRQVTLADCAEPATDNCGTLDLQQAGRIIRVVSDEAEDALSGLRLLSCKDIQLSADRKSAQLRAESGILGNGRVYTMIYEVKDASGNATTGSCKVKVPSLQGILSVGLGPVYCQGTSCPAGTGGGLLCSLL</sequence>
<dbReference type="Proteomes" id="UP000273405">
    <property type="component" value="Unassembled WGS sequence"/>
</dbReference>
<dbReference type="RefSeq" id="WP_120627974.1">
    <property type="nucleotide sequence ID" value="NZ_RAWG01000191.1"/>
</dbReference>
<comment type="caution">
    <text evidence="1">The sequence shown here is derived from an EMBL/GenBank/DDBJ whole genome shotgun (WGS) entry which is preliminary data.</text>
</comment>
<organism evidence="1 2">
    <name type="scientific">Corallococcus sicarius</name>
    <dbReference type="NCBI Taxonomy" id="2316726"/>
    <lineage>
        <taxon>Bacteria</taxon>
        <taxon>Pseudomonadati</taxon>
        <taxon>Myxococcota</taxon>
        <taxon>Myxococcia</taxon>
        <taxon>Myxococcales</taxon>
        <taxon>Cystobacterineae</taxon>
        <taxon>Myxococcaceae</taxon>
        <taxon>Corallococcus</taxon>
    </lineage>
</organism>
<name>A0A3A8NF61_9BACT</name>
<dbReference type="AlphaFoldDB" id="A0A3A8NF61"/>
<evidence type="ECO:0000313" key="2">
    <source>
        <dbReference type="Proteomes" id="UP000273405"/>
    </source>
</evidence>
<keyword evidence="2" id="KW-1185">Reference proteome</keyword>
<evidence type="ECO:0008006" key="3">
    <source>
        <dbReference type="Google" id="ProtNLM"/>
    </source>
</evidence>
<dbReference type="InterPro" id="IPR013783">
    <property type="entry name" value="Ig-like_fold"/>
</dbReference>
<reference evidence="2" key="1">
    <citation type="submission" date="2018-09" db="EMBL/GenBank/DDBJ databases">
        <authorList>
            <person name="Livingstone P.G."/>
            <person name="Whitworth D.E."/>
        </authorList>
    </citation>
    <scope>NUCLEOTIDE SEQUENCE [LARGE SCALE GENOMIC DNA]</scope>
    <source>
        <strain evidence="2">CA040B</strain>
    </source>
</reference>
<dbReference type="PROSITE" id="PS51257">
    <property type="entry name" value="PROKAR_LIPOPROTEIN"/>
    <property type="match status" value="1"/>
</dbReference>
<evidence type="ECO:0000313" key="1">
    <source>
        <dbReference type="EMBL" id="RKH38562.1"/>
    </source>
</evidence>
<gene>
    <name evidence="1" type="ORF">D7X12_25990</name>
</gene>
<dbReference type="Gene3D" id="2.60.40.10">
    <property type="entry name" value="Immunoglobulins"/>
    <property type="match status" value="1"/>
</dbReference>